<dbReference type="InterPro" id="IPR001789">
    <property type="entry name" value="Sig_transdc_resp-reg_receiver"/>
</dbReference>
<sequence length="132" mass="14238">MQQLPRQPTERPRLLLVDDDAGARRALQLLLSGRGIEVRAYGAAADLLADPTALDASILVADYRMPGADGLDVLARLRERRWAGRALLITGYPEPGLRAKAQALGYERVLEKPLADAALLKAVDVLMSGPAK</sequence>
<evidence type="ECO:0000256" key="1">
    <source>
        <dbReference type="ARBA" id="ARBA00022553"/>
    </source>
</evidence>
<evidence type="ECO:0000259" key="3">
    <source>
        <dbReference type="PROSITE" id="PS50110"/>
    </source>
</evidence>
<reference evidence="4 5" key="1">
    <citation type="submission" date="2017-12" db="EMBL/GenBank/DDBJ databases">
        <title>The genome sequence of Caulobacter sp. 410.</title>
        <authorList>
            <person name="Gao J."/>
            <person name="Mao X."/>
            <person name="Sun J."/>
        </authorList>
    </citation>
    <scope>NUCLEOTIDE SEQUENCE [LARGE SCALE GENOMIC DNA]</scope>
    <source>
        <strain evidence="4 5">410</strain>
    </source>
</reference>
<dbReference type="InterPro" id="IPR050595">
    <property type="entry name" value="Bact_response_regulator"/>
</dbReference>
<feature type="modified residue" description="4-aspartylphosphate" evidence="2">
    <location>
        <position position="62"/>
    </location>
</feature>
<dbReference type="GO" id="GO:0000160">
    <property type="term" value="P:phosphorelay signal transduction system"/>
    <property type="evidence" value="ECO:0007669"/>
    <property type="project" value="InterPro"/>
</dbReference>
<proteinExistence type="predicted"/>
<gene>
    <name evidence="4" type="ORF">SGCZBJ_01870</name>
</gene>
<dbReference type="EMBL" id="PJRS01000007">
    <property type="protein sequence ID" value="PLR28646.1"/>
    <property type="molecule type" value="Genomic_DNA"/>
</dbReference>
<evidence type="ECO:0000313" key="4">
    <source>
        <dbReference type="EMBL" id="PLR28646.1"/>
    </source>
</evidence>
<keyword evidence="1 2" id="KW-0597">Phosphoprotein</keyword>
<dbReference type="AlphaFoldDB" id="A0A2N5DRG0"/>
<name>A0A2N5DRG0_9CAUL</name>
<keyword evidence="5" id="KW-1185">Reference proteome</keyword>
<feature type="domain" description="Response regulatory" evidence="3">
    <location>
        <begin position="13"/>
        <end position="127"/>
    </location>
</feature>
<dbReference type="PROSITE" id="PS50110">
    <property type="entry name" value="RESPONSE_REGULATORY"/>
    <property type="match status" value="1"/>
</dbReference>
<dbReference type="Gene3D" id="3.40.50.2300">
    <property type="match status" value="1"/>
</dbReference>
<dbReference type="SMART" id="SM00448">
    <property type="entry name" value="REC"/>
    <property type="match status" value="1"/>
</dbReference>
<dbReference type="Proteomes" id="UP000234479">
    <property type="component" value="Unassembled WGS sequence"/>
</dbReference>
<dbReference type="InterPro" id="IPR011006">
    <property type="entry name" value="CheY-like_superfamily"/>
</dbReference>
<dbReference type="SUPFAM" id="SSF52172">
    <property type="entry name" value="CheY-like"/>
    <property type="match status" value="1"/>
</dbReference>
<organism evidence="4 5">
    <name type="scientific">Caulobacter zeae</name>
    <dbReference type="NCBI Taxonomy" id="2055137"/>
    <lineage>
        <taxon>Bacteria</taxon>
        <taxon>Pseudomonadati</taxon>
        <taxon>Pseudomonadota</taxon>
        <taxon>Alphaproteobacteria</taxon>
        <taxon>Caulobacterales</taxon>
        <taxon>Caulobacteraceae</taxon>
        <taxon>Caulobacter</taxon>
    </lineage>
</organism>
<dbReference type="PANTHER" id="PTHR44591">
    <property type="entry name" value="STRESS RESPONSE REGULATOR PROTEIN 1"/>
    <property type="match status" value="1"/>
</dbReference>
<dbReference type="PANTHER" id="PTHR44591:SF3">
    <property type="entry name" value="RESPONSE REGULATORY DOMAIN-CONTAINING PROTEIN"/>
    <property type="match status" value="1"/>
</dbReference>
<accession>A0A2N5DRG0</accession>
<dbReference type="Pfam" id="PF00072">
    <property type="entry name" value="Response_reg"/>
    <property type="match status" value="1"/>
</dbReference>
<evidence type="ECO:0000256" key="2">
    <source>
        <dbReference type="PROSITE-ProRule" id="PRU00169"/>
    </source>
</evidence>
<protein>
    <submittedName>
        <fullName evidence="4">Response regulator</fullName>
    </submittedName>
</protein>
<comment type="caution">
    <text evidence="4">The sequence shown here is derived from an EMBL/GenBank/DDBJ whole genome shotgun (WGS) entry which is preliminary data.</text>
</comment>
<evidence type="ECO:0000313" key="5">
    <source>
        <dbReference type="Proteomes" id="UP000234479"/>
    </source>
</evidence>
<dbReference type="OrthoDB" id="9797885at2"/>